<accession>A0A6G0TKB0</accession>
<keyword evidence="4" id="KW-1185">Reference proteome</keyword>
<feature type="transmembrane region" description="Helical" evidence="2">
    <location>
        <begin position="44"/>
        <end position="70"/>
    </location>
</feature>
<dbReference type="AlphaFoldDB" id="A0A6G0TKB0"/>
<feature type="region of interest" description="Disordered" evidence="1">
    <location>
        <begin position="231"/>
        <end position="269"/>
    </location>
</feature>
<feature type="transmembrane region" description="Helical" evidence="2">
    <location>
        <begin position="12"/>
        <end position="32"/>
    </location>
</feature>
<sequence>MLNILSENKVSFTTANQGKYTLCGFLVAYYILKSEPYEKRHTDSYYVCTYALLIAAHNFFNIGLSTTIVVQPYWIKAKIDSCKFLVMLSNALHGSNLNSYYHIDNILNLQMCGRKKIYFIGRICCINTLLVVVSIERICTWRPPHRGICVLPGKISRTNFTNAGARMVQIRNGPYQGLPHQQEIRAVWFYEMYSEITAYSWKGGGNGGEGLVRFTLPCGLQTCRGDGVDAVFKDHPPKGRPGRTARGKSLRPQPLARVRAREKDPPRDAAATKAFSRMRRWCNQPSACTCTAPDRMLSITSITKSQSIQILFIYLKVYLKYYQMIENPPFQFQKSMIFFNYVKSYSMQGIVVLETKVKIIYTIIGTCEIADTGAIM</sequence>
<keyword evidence="2" id="KW-0472">Membrane</keyword>
<reference evidence="3 4" key="1">
    <citation type="submission" date="2019-08" db="EMBL/GenBank/DDBJ databases">
        <title>The genome of the soybean aphid Biotype 1, its phylome, world population structure and adaptation to the North American continent.</title>
        <authorList>
            <person name="Giordano R."/>
            <person name="Donthu R.K."/>
            <person name="Hernandez A.G."/>
            <person name="Wright C.L."/>
            <person name="Zimin A.V."/>
        </authorList>
    </citation>
    <scope>NUCLEOTIDE SEQUENCE [LARGE SCALE GENOMIC DNA]</scope>
    <source>
        <tissue evidence="3">Whole aphids</tissue>
    </source>
</reference>
<comment type="caution">
    <text evidence="3">The sequence shown here is derived from an EMBL/GenBank/DDBJ whole genome shotgun (WGS) entry which is preliminary data.</text>
</comment>
<organism evidence="3 4">
    <name type="scientific">Aphis glycines</name>
    <name type="common">Soybean aphid</name>
    <dbReference type="NCBI Taxonomy" id="307491"/>
    <lineage>
        <taxon>Eukaryota</taxon>
        <taxon>Metazoa</taxon>
        <taxon>Ecdysozoa</taxon>
        <taxon>Arthropoda</taxon>
        <taxon>Hexapoda</taxon>
        <taxon>Insecta</taxon>
        <taxon>Pterygota</taxon>
        <taxon>Neoptera</taxon>
        <taxon>Paraneoptera</taxon>
        <taxon>Hemiptera</taxon>
        <taxon>Sternorrhyncha</taxon>
        <taxon>Aphidomorpha</taxon>
        <taxon>Aphidoidea</taxon>
        <taxon>Aphididae</taxon>
        <taxon>Aphidini</taxon>
        <taxon>Aphis</taxon>
        <taxon>Aphis</taxon>
    </lineage>
</organism>
<name>A0A6G0TKB0_APHGL</name>
<feature type="compositionally biased region" description="Basic residues" evidence="1">
    <location>
        <begin position="238"/>
        <end position="249"/>
    </location>
</feature>
<dbReference type="Proteomes" id="UP000475862">
    <property type="component" value="Unassembled WGS sequence"/>
</dbReference>
<evidence type="ECO:0000256" key="2">
    <source>
        <dbReference type="SAM" id="Phobius"/>
    </source>
</evidence>
<keyword evidence="2" id="KW-0812">Transmembrane</keyword>
<gene>
    <name evidence="3" type="ORF">AGLY_008481</name>
</gene>
<proteinExistence type="predicted"/>
<evidence type="ECO:0000313" key="4">
    <source>
        <dbReference type="Proteomes" id="UP000475862"/>
    </source>
</evidence>
<evidence type="ECO:0000313" key="3">
    <source>
        <dbReference type="EMBL" id="KAE9534391.1"/>
    </source>
</evidence>
<evidence type="ECO:0000256" key="1">
    <source>
        <dbReference type="SAM" id="MobiDB-lite"/>
    </source>
</evidence>
<protein>
    <submittedName>
        <fullName evidence="3">Uncharacterized protein</fullName>
    </submittedName>
</protein>
<keyword evidence="2" id="KW-1133">Transmembrane helix</keyword>
<dbReference type="EMBL" id="VYZN01000028">
    <property type="protein sequence ID" value="KAE9534391.1"/>
    <property type="molecule type" value="Genomic_DNA"/>
</dbReference>